<name>A0A098LE34_9BACT</name>
<evidence type="ECO:0000313" key="2">
    <source>
        <dbReference type="EMBL" id="GAL85210.1"/>
    </source>
</evidence>
<sequence>MFPKEDAGKMKEETSGRYKPKSDGPKTIPANISPTTEGCPAFLNRYPNILATIRITVICNIKVLSELWILLFNPENIELFSEETICGNILFVSRSFPLFSKSQISREKPPVKRV</sequence>
<accession>A0A098LE34</accession>
<feature type="compositionally biased region" description="Basic and acidic residues" evidence="1">
    <location>
        <begin position="1"/>
        <end position="24"/>
    </location>
</feature>
<comment type="caution">
    <text evidence="2">The sequence shown here is derived from an EMBL/GenBank/DDBJ whole genome shotgun (WGS) entry which is preliminary data.</text>
</comment>
<dbReference type="EMBL" id="BBLT01000004">
    <property type="protein sequence ID" value="GAL85210.1"/>
    <property type="molecule type" value="Genomic_DNA"/>
</dbReference>
<protein>
    <submittedName>
        <fullName evidence="2">Uncharacterized protein</fullName>
    </submittedName>
</protein>
<dbReference type="AlphaFoldDB" id="A0A098LE34"/>
<feature type="region of interest" description="Disordered" evidence="1">
    <location>
        <begin position="1"/>
        <end position="32"/>
    </location>
</feature>
<evidence type="ECO:0000256" key="1">
    <source>
        <dbReference type="SAM" id="MobiDB-lite"/>
    </source>
</evidence>
<reference evidence="2 3" key="1">
    <citation type="submission" date="2014-09" db="EMBL/GenBank/DDBJ databases">
        <title>Sporocytophaga myxococcoides PG-01 genome sequencing.</title>
        <authorList>
            <person name="Liu L."/>
            <person name="Gao P.J."/>
            <person name="Chen G.J."/>
            <person name="Wang L.S."/>
        </authorList>
    </citation>
    <scope>NUCLEOTIDE SEQUENCE [LARGE SCALE GENOMIC DNA]</scope>
    <source>
        <strain evidence="2 3">PG-01</strain>
    </source>
</reference>
<organism evidence="2 3">
    <name type="scientific">Sporocytophaga myxococcoides</name>
    <dbReference type="NCBI Taxonomy" id="153721"/>
    <lineage>
        <taxon>Bacteria</taxon>
        <taxon>Pseudomonadati</taxon>
        <taxon>Bacteroidota</taxon>
        <taxon>Cytophagia</taxon>
        <taxon>Cytophagales</taxon>
        <taxon>Cytophagaceae</taxon>
        <taxon>Sporocytophaga</taxon>
    </lineage>
</organism>
<gene>
    <name evidence="2" type="ORF">MYP_2439</name>
</gene>
<dbReference type="Proteomes" id="UP000030185">
    <property type="component" value="Unassembled WGS sequence"/>
</dbReference>
<proteinExistence type="predicted"/>
<dbReference type="STRING" id="153721.MYP_2439"/>
<evidence type="ECO:0000313" key="3">
    <source>
        <dbReference type="Proteomes" id="UP000030185"/>
    </source>
</evidence>
<keyword evidence="3" id="KW-1185">Reference proteome</keyword>